<evidence type="ECO:0008006" key="4">
    <source>
        <dbReference type="Google" id="ProtNLM"/>
    </source>
</evidence>
<evidence type="ECO:0000313" key="2">
    <source>
        <dbReference type="EMBL" id="PTW46000.1"/>
    </source>
</evidence>
<feature type="signal peptide" evidence="1">
    <location>
        <begin position="1"/>
        <end position="23"/>
    </location>
</feature>
<evidence type="ECO:0000313" key="3">
    <source>
        <dbReference type="Proteomes" id="UP000244013"/>
    </source>
</evidence>
<dbReference type="PROSITE" id="PS51257">
    <property type="entry name" value="PROKAR_LIPOPROTEIN"/>
    <property type="match status" value="1"/>
</dbReference>
<feature type="chain" id="PRO_5015511974" description="Outer membrane lipoprotein" evidence="1">
    <location>
        <begin position="24"/>
        <end position="143"/>
    </location>
</feature>
<dbReference type="EMBL" id="QAYE01000006">
    <property type="protein sequence ID" value="PTW46000.1"/>
    <property type="molecule type" value="Genomic_DNA"/>
</dbReference>
<dbReference type="AlphaFoldDB" id="A0A2T5U3H1"/>
<reference evidence="2 3" key="1">
    <citation type="submission" date="2018-04" db="EMBL/GenBank/DDBJ databases">
        <title>Genomic Encyclopedia of Type Strains, Phase III (KMG-III): the genomes of soil and plant-associated and newly described type strains.</title>
        <authorList>
            <person name="Whitman W."/>
        </authorList>
    </citation>
    <scope>NUCLEOTIDE SEQUENCE [LARGE SCALE GENOMIC DNA]</scope>
    <source>
        <strain evidence="2 3">MA-olki</strain>
    </source>
</reference>
<organism evidence="2 3">
    <name type="scientific">Sphingomonas faeni</name>
    <dbReference type="NCBI Taxonomy" id="185950"/>
    <lineage>
        <taxon>Bacteria</taxon>
        <taxon>Pseudomonadati</taxon>
        <taxon>Pseudomonadota</taxon>
        <taxon>Alphaproteobacteria</taxon>
        <taxon>Sphingomonadales</taxon>
        <taxon>Sphingomonadaceae</taxon>
        <taxon>Sphingomonas</taxon>
    </lineage>
</organism>
<sequence>MRMRTLPLLMLPALLLPAMTLGACTQTQAEVERAQVREAGVQEKLAKELAGLVPGKPETCISQFPQKQSSGYGATILYRVNSGLVYRSDTVGGCEGIARGDILVTRTPSGQLCRGDIAQTFDQASRFPTGSCSFGDFVPYRKP</sequence>
<keyword evidence="1" id="KW-0732">Signal</keyword>
<accession>A0A2T5U3H1</accession>
<protein>
    <recommendedName>
        <fullName evidence="4">Outer membrane lipoprotein</fullName>
    </recommendedName>
</protein>
<name>A0A2T5U3H1_9SPHN</name>
<dbReference type="RefSeq" id="WP_244187065.1">
    <property type="nucleotide sequence ID" value="NZ_QAYE01000006.1"/>
</dbReference>
<gene>
    <name evidence="2" type="ORF">C8J25_106253</name>
</gene>
<proteinExistence type="predicted"/>
<dbReference type="GeneID" id="91006592"/>
<evidence type="ECO:0000256" key="1">
    <source>
        <dbReference type="SAM" id="SignalP"/>
    </source>
</evidence>
<dbReference type="Proteomes" id="UP000244013">
    <property type="component" value="Unassembled WGS sequence"/>
</dbReference>
<comment type="caution">
    <text evidence="2">The sequence shown here is derived from an EMBL/GenBank/DDBJ whole genome shotgun (WGS) entry which is preliminary data.</text>
</comment>